<dbReference type="PRINTS" id="PR00081">
    <property type="entry name" value="GDHRDH"/>
</dbReference>
<dbReference type="SUPFAM" id="SSF51735">
    <property type="entry name" value="NAD(P)-binding Rossmann-fold domains"/>
    <property type="match status" value="1"/>
</dbReference>
<organism evidence="11 12">
    <name type="scientific">Prolemur simus</name>
    <name type="common">Greater bamboo lemur</name>
    <name type="synonym">Hapalemur simus</name>
    <dbReference type="NCBI Taxonomy" id="1328070"/>
    <lineage>
        <taxon>Eukaryota</taxon>
        <taxon>Metazoa</taxon>
        <taxon>Chordata</taxon>
        <taxon>Craniata</taxon>
        <taxon>Vertebrata</taxon>
        <taxon>Euteleostomi</taxon>
        <taxon>Mammalia</taxon>
        <taxon>Eutheria</taxon>
        <taxon>Euarchontoglires</taxon>
        <taxon>Primates</taxon>
        <taxon>Strepsirrhini</taxon>
        <taxon>Lemuriformes</taxon>
        <taxon>Lemuridae</taxon>
        <taxon>Prolemur</taxon>
    </lineage>
</organism>
<dbReference type="GO" id="GO:0005739">
    <property type="term" value="C:mitochondrion"/>
    <property type="evidence" value="ECO:0007669"/>
    <property type="project" value="TreeGrafter"/>
</dbReference>
<sequence>YLFFVRQGFTLFPRLECNGFFSYGTKILYQNIEAVQSKFFPPLRKAMLPPNSFQGKVAFITGGGTGLGKGITTLLSSLGAQCVIASRKIDVLKSTAEQISSQTGNKVHAIQCDVRDPEMVKNAVSEMIKIAGLPDIVINNAAGNFISPTERLSPNAWKTITDIVLNGSVFVTLEIGKQLIKAQKGAAFLAITTIYAETGSGFVAPSASAKAGVEAMSKSLAAEWGKYGMRFNVIQPGPIKTKGAFSRLDPTGEFEKDMIDRIPCGRLGTVEELANLAAFLCSDYASWINGAAIRFDGGEEALISGELNSLRKVTKEQWDKIEELTRKIKGS</sequence>
<evidence type="ECO:0000256" key="2">
    <source>
        <dbReference type="ARBA" id="ARBA00023002"/>
    </source>
</evidence>
<comment type="function">
    <text evidence="8">Auxiliary enzyme of beta-oxidation. It participates in the metabolism of unsaturated fatty enoyl-CoA esters having double bonds in both even- and odd-numbered positions in mitochondria. Catalyzes the NADP-dependent reduction of 2,4-dienoyl-CoA to yield trans-3-enoyl-CoA.</text>
</comment>
<dbReference type="Gene3D" id="3.40.50.720">
    <property type="entry name" value="NAD(P)-binding Rossmann-like Domain"/>
    <property type="match status" value="1"/>
</dbReference>
<evidence type="ECO:0000256" key="6">
    <source>
        <dbReference type="ARBA" id="ARBA00048340"/>
    </source>
</evidence>
<protein>
    <recommendedName>
        <fullName evidence="9">2,4-dienoyl-CoA reductase [(3E)-enoyl-CoA-producing], mitochondrial</fullName>
        <ecNumber evidence="4">1.3.1.124</ecNumber>
    </recommendedName>
    <alternativeName>
        <fullName evidence="10">2,4-dienoyl-CoA reductase [NADPH]</fullName>
    </alternativeName>
</protein>
<dbReference type="FunFam" id="3.40.50.720:FF:000288">
    <property type="entry name" value="2,4-dienoyl-CoA reductase, mitochondrial"/>
    <property type="match status" value="1"/>
</dbReference>
<dbReference type="EC" id="1.3.1.124" evidence="4"/>
<evidence type="ECO:0000256" key="4">
    <source>
        <dbReference type="ARBA" id="ARBA00026117"/>
    </source>
</evidence>
<comment type="catalytic activity">
    <reaction evidence="7">
        <text>(2E,4E)-hexadienoyl-CoA + NADPH + H(+) = (3E)-hexenoyl-CoA + NADP(+)</text>
        <dbReference type="Rhea" id="RHEA:44912"/>
        <dbReference type="ChEBI" id="CHEBI:15378"/>
        <dbReference type="ChEBI" id="CHEBI:57783"/>
        <dbReference type="ChEBI" id="CHEBI:58349"/>
        <dbReference type="ChEBI" id="CHEBI:84788"/>
        <dbReference type="ChEBI" id="CHEBI:84790"/>
    </reaction>
</comment>
<keyword evidence="1" id="KW-0521">NADP</keyword>
<comment type="catalytic activity">
    <reaction evidence="6">
        <text>a (2E,4Z)-dienoyl-CoA + NADPH + H(+) = a 4,5-saturated-(3E)-enoyl-CoA + NADP(+)</text>
        <dbReference type="Rhea" id="RHEA:61892"/>
        <dbReference type="ChEBI" id="CHEBI:15378"/>
        <dbReference type="ChEBI" id="CHEBI:57783"/>
        <dbReference type="ChEBI" id="CHEBI:58349"/>
        <dbReference type="ChEBI" id="CHEBI:85099"/>
        <dbReference type="ChEBI" id="CHEBI:85493"/>
        <dbReference type="EC" id="1.3.1.124"/>
    </reaction>
</comment>
<gene>
    <name evidence="11" type="primary">DECR1</name>
</gene>
<evidence type="ECO:0000256" key="1">
    <source>
        <dbReference type="ARBA" id="ARBA00022857"/>
    </source>
</evidence>
<dbReference type="Ensembl" id="ENSPSMT00000005720.1">
    <property type="protein sequence ID" value="ENSPSMP00000004768.1"/>
    <property type="gene ID" value="ENSPSMG00000003700.1"/>
</dbReference>
<dbReference type="Proteomes" id="UP000694414">
    <property type="component" value="Unplaced"/>
</dbReference>
<evidence type="ECO:0000256" key="10">
    <source>
        <dbReference type="ARBA" id="ARBA00083462"/>
    </source>
</evidence>
<evidence type="ECO:0000313" key="11">
    <source>
        <dbReference type="Ensembl" id="ENSPSMP00000004768.1"/>
    </source>
</evidence>
<dbReference type="InterPro" id="IPR036291">
    <property type="entry name" value="NAD(P)-bd_dom_sf"/>
</dbReference>
<dbReference type="CDD" id="cd05369">
    <property type="entry name" value="TER_DECR_SDR_a"/>
    <property type="match status" value="1"/>
</dbReference>
<comment type="similarity">
    <text evidence="3">Belongs to the short-chain dehydrogenases/reductases (SDR) family. 2,4-dienoyl-CoA reductase subfamily.</text>
</comment>
<comment type="catalytic activity">
    <reaction evidence="5">
        <text>a (2E,4E)-dienoyl-CoA + NADPH + H(+) = a 4,5-saturated-(3E)-enoyl-CoA + NADP(+)</text>
        <dbReference type="Rhea" id="RHEA:45912"/>
        <dbReference type="ChEBI" id="CHEBI:15378"/>
        <dbReference type="ChEBI" id="CHEBI:57783"/>
        <dbReference type="ChEBI" id="CHEBI:58349"/>
        <dbReference type="ChEBI" id="CHEBI:85101"/>
        <dbReference type="ChEBI" id="CHEBI:85493"/>
        <dbReference type="EC" id="1.3.1.124"/>
    </reaction>
</comment>
<evidence type="ECO:0000256" key="3">
    <source>
        <dbReference type="ARBA" id="ARBA00025787"/>
    </source>
</evidence>
<dbReference type="Pfam" id="PF13561">
    <property type="entry name" value="adh_short_C2"/>
    <property type="match status" value="1"/>
</dbReference>
<keyword evidence="12" id="KW-1185">Reference proteome</keyword>
<dbReference type="PANTHER" id="PTHR43658:SF14">
    <property type="entry name" value="2,4-DIENOYL-COA REDUCTASE [(3E)-ENOYL-COA-PRODUCING], MITOCHONDRIAL"/>
    <property type="match status" value="1"/>
</dbReference>
<evidence type="ECO:0000313" key="12">
    <source>
        <dbReference type="Proteomes" id="UP000694414"/>
    </source>
</evidence>
<name>A0A8C8YJB0_PROSS</name>
<evidence type="ECO:0000256" key="9">
    <source>
        <dbReference type="ARBA" id="ARBA00068546"/>
    </source>
</evidence>
<dbReference type="PANTHER" id="PTHR43658">
    <property type="entry name" value="SHORT-CHAIN DEHYDROGENASE/REDUCTASE"/>
    <property type="match status" value="1"/>
</dbReference>
<evidence type="ECO:0000256" key="7">
    <source>
        <dbReference type="ARBA" id="ARBA00051442"/>
    </source>
</evidence>
<reference evidence="11" key="2">
    <citation type="submission" date="2025-09" db="UniProtKB">
        <authorList>
            <consortium name="Ensembl"/>
        </authorList>
    </citation>
    <scope>IDENTIFICATION</scope>
</reference>
<dbReference type="InterPro" id="IPR002347">
    <property type="entry name" value="SDR_fam"/>
</dbReference>
<dbReference type="GO" id="GO:0008670">
    <property type="term" value="F:2,4-dienoyl-CoA reductase (NADPH) activity"/>
    <property type="evidence" value="ECO:0007669"/>
    <property type="project" value="TreeGrafter"/>
</dbReference>
<reference evidence="11" key="1">
    <citation type="submission" date="2025-08" db="UniProtKB">
        <authorList>
            <consortium name="Ensembl"/>
        </authorList>
    </citation>
    <scope>IDENTIFICATION</scope>
</reference>
<accession>A0A8C8YJB0</accession>
<dbReference type="GO" id="GO:0006635">
    <property type="term" value="P:fatty acid beta-oxidation"/>
    <property type="evidence" value="ECO:0007669"/>
    <property type="project" value="TreeGrafter"/>
</dbReference>
<dbReference type="AlphaFoldDB" id="A0A8C8YJB0"/>
<proteinExistence type="inferred from homology"/>
<evidence type="ECO:0000256" key="8">
    <source>
        <dbReference type="ARBA" id="ARBA00056513"/>
    </source>
</evidence>
<keyword evidence="2" id="KW-0560">Oxidoreductase</keyword>
<dbReference type="GeneTree" id="ENSGT00940000153801"/>
<evidence type="ECO:0000256" key="5">
    <source>
        <dbReference type="ARBA" id="ARBA00048009"/>
    </source>
</evidence>